<proteinExistence type="predicted"/>
<evidence type="ECO:0000313" key="1">
    <source>
        <dbReference type="EMBL" id="THV40939.1"/>
    </source>
</evidence>
<dbReference type="OrthoDB" id="4306946at2"/>
<evidence type="ECO:0000313" key="2">
    <source>
        <dbReference type="Proteomes" id="UP000308760"/>
    </source>
</evidence>
<accession>A0A4S8QHR6</accession>
<dbReference type="EMBL" id="STGY01000054">
    <property type="protein sequence ID" value="THV40939.1"/>
    <property type="molecule type" value="Genomic_DNA"/>
</dbReference>
<organism evidence="1 2">
    <name type="scientific">Glycomyces buryatensis</name>
    <dbReference type="NCBI Taxonomy" id="2570927"/>
    <lineage>
        <taxon>Bacteria</taxon>
        <taxon>Bacillati</taxon>
        <taxon>Actinomycetota</taxon>
        <taxon>Actinomycetes</taxon>
        <taxon>Glycomycetales</taxon>
        <taxon>Glycomycetaceae</taxon>
        <taxon>Glycomyces</taxon>
    </lineage>
</organism>
<dbReference type="RefSeq" id="WP_136535135.1">
    <property type="nucleotide sequence ID" value="NZ_STGY01000054.1"/>
</dbReference>
<sequence length="401" mass="43975">MGTIDVLIPTAGQADGVGLLEVDAEELARYVIDTTHPWWRRRPCVLALAGRVPSVLVAELMERIRDPDDVTEVRIALLDLLGNREELLPWLRHQDRQAEKSYRMPEAILKGRGVLGDRTAARELSTLANDPWPHRREVAEVGLNALVARYGVAAIVADLGDERPEDRAFRVRVRHRAGGDVTEAFADPDVGVAHLAHSLVDDAEGVRAYVERAPTTDATLWAACALYRLGGGLPEIRAIYDSIGRPRVEVSGLDNEIRSAIVGEYVPGCKARTDPRWRLEAICVDSVLPPDEHDQLRGATTALASVNLAPKPPVSCGEEHSQGDGTYHVIEHRGGSVCVSTLGRFVTGDDANTVARDALEAAGFRWIDQALGSITVTGLCVYYFGDRTPLDLRTLLFYWQD</sequence>
<dbReference type="Proteomes" id="UP000308760">
    <property type="component" value="Unassembled WGS sequence"/>
</dbReference>
<dbReference type="AlphaFoldDB" id="A0A4S8QHR6"/>
<evidence type="ECO:0008006" key="3">
    <source>
        <dbReference type="Google" id="ProtNLM"/>
    </source>
</evidence>
<gene>
    <name evidence="1" type="ORF">FAB82_13905</name>
</gene>
<name>A0A4S8QHR6_9ACTN</name>
<keyword evidence="2" id="KW-1185">Reference proteome</keyword>
<reference evidence="2" key="1">
    <citation type="submission" date="2019-04" db="EMBL/GenBank/DDBJ databases">
        <title>Nocardioides xinjiangensis sp. nov.</title>
        <authorList>
            <person name="Liu S."/>
        </authorList>
    </citation>
    <scope>NUCLEOTIDE SEQUENCE [LARGE SCALE GENOMIC DNA]</scope>
    <source>
        <strain evidence="2">18</strain>
    </source>
</reference>
<comment type="caution">
    <text evidence="1">The sequence shown here is derived from an EMBL/GenBank/DDBJ whole genome shotgun (WGS) entry which is preliminary data.</text>
</comment>
<protein>
    <recommendedName>
        <fullName evidence="3">HEAT repeat domain-containing protein</fullName>
    </recommendedName>
</protein>
<reference evidence="1 2" key="2">
    <citation type="submission" date="2019-05" db="EMBL/GenBank/DDBJ databases">
        <title>Glycomyces buryatensis sp. nov.</title>
        <authorList>
            <person name="Nikitina E."/>
        </authorList>
    </citation>
    <scope>NUCLEOTIDE SEQUENCE [LARGE SCALE GENOMIC DNA]</scope>
    <source>
        <strain evidence="1 2">18</strain>
    </source>
</reference>